<dbReference type="SMART" id="SM00028">
    <property type="entry name" value="TPR"/>
    <property type="match status" value="3"/>
</dbReference>
<protein>
    <submittedName>
        <fullName evidence="1">Uncharacterized protein</fullName>
    </submittedName>
</protein>
<dbReference type="InterPro" id="IPR011990">
    <property type="entry name" value="TPR-like_helical_dom_sf"/>
</dbReference>
<gene>
    <name evidence="1" type="ORF">BAA01_02640</name>
</gene>
<dbReference type="Proteomes" id="UP000196475">
    <property type="component" value="Unassembled WGS sequence"/>
</dbReference>
<dbReference type="InterPro" id="IPR019734">
    <property type="entry name" value="TPR_rpt"/>
</dbReference>
<proteinExistence type="predicted"/>
<reference evidence="2" key="1">
    <citation type="submission" date="2016-06" db="EMBL/GenBank/DDBJ databases">
        <authorList>
            <person name="Nascimento L."/>
            <person name="Pereira R.V."/>
            <person name="Martins L.F."/>
            <person name="Quaggio R.B."/>
            <person name="Silva A.M."/>
            <person name="Setubal J.C."/>
        </authorList>
    </citation>
    <scope>NUCLEOTIDE SEQUENCE [LARGE SCALE GENOMIC DNA]</scope>
</reference>
<evidence type="ECO:0000313" key="1">
    <source>
        <dbReference type="EMBL" id="OUM89679.1"/>
    </source>
</evidence>
<comment type="caution">
    <text evidence="1">The sequence shown here is derived from an EMBL/GenBank/DDBJ whole genome shotgun (WGS) entry which is preliminary data.</text>
</comment>
<dbReference type="Pfam" id="PF14559">
    <property type="entry name" value="TPR_19"/>
    <property type="match status" value="2"/>
</dbReference>
<sequence length="217" mass="25565">MDVPIFSLYDALHRKLDAIEASWPLQPDRLAWIHEIHRMIYSEWLDMEKRLEQLALFQKYHEESRKHFEKVIGFFDLGMYQEAKERLEEILRHVPDAILVRLLLAAVCYETGDYQRAAHHLTLLLPVVNYAPVIHFAQHLAGCVKAKLGQWEEAKEQFEQLYQADPSREETIFNLALCYHHLGMHKESGYLLRNLIALNPSDPQLKRLCEHIERNGQ</sequence>
<dbReference type="EMBL" id="LZRT01000036">
    <property type="protein sequence ID" value="OUM89679.1"/>
    <property type="molecule type" value="Genomic_DNA"/>
</dbReference>
<accession>A0A1Y3PZ80</accession>
<dbReference type="AlphaFoldDB" id="A0A1Y3PZ80"/>
<evidence type="ECO:0000313" key="2">
    <source>
        <dbReference type="Proteomes" id="UP000196475"/>
    </source>
</evidence>
<dbReference type="SUPFAM" id="SSF48452">
    <property type="entry name" value="TPR-like"/>
    <property type="match status" value="1"/>
</dbReference>
<organism evidence="1 2">
    <name type="scientific">Bacillus thermozeamaize</name>
    <dbReference type="NCBI Taxonomy" id="230954"/>
    <lineage>
        <taxon>Bacteria</taxon>
        <taxon>Bacillati</taxon>
        <taxon>Bacillota</taxon>
        <taxon>Bacilli</taxon>
        <taxon>Bacillales</taxon>
        <taxon>Bacillaceae</taxon>
        <taxon>Bacillus</taxon>
    </lineage>
</organism>
<dbReference type="Gene3D" id="1.25.40.10">
    <property type="entry name" value="Tetratricopeptide repeat domain"/>
    <property type="match status" value="1"/>
</dbReference>
<name>A0A1Y3PZ80_9BACI</name>